<protein>
    <submittedName>
        <fullName evidence="2">Uncharacterized protein</fullName>
    </submittedName>
</protein>
<dbReference type="EMBL" id="ABDF02000001">
    <property type="protein sequence ID" value="EHK27383.1"/>
    <property type="molecule type" value="Genomic_DNA"/>
</dbReference>
<comment type="caution">
    <text evidence="2">The sequence shown here is derived from an EMBL/GenBank/DDBJ whole genome shotgun (WGS) entry which is preliminary data.</text>
</comment>
<gene>
    <name evidence="2" type="ORF">TRIVIDRAFT_185494</name>
</gene>
<evidence type="ECO:0000313" key="3">
    <source>
        <dbReference type="Proteomes" id="UP000007115"/>
    </source>
</evidence>
<dbReference type="AlphaFoldDB" id="G9ME89"/>
<sequence length="52" mass="5907">MPLVPPRQALPPSRKQERAVPESQGKPVKDKKKPANYRPRIAEKFGATDRKL</sequence>
<proteinExistence type="predicted"/>
<dbReference type="HOGENOM" id="CLU_3087536_0_0_1"/>
<organism evidence="2 3">
    <name type="scientific">Hypocrea virens (strain Gv29-8 / FGSC 10586)</name>
    <name type="common">Gliocladium virens</name>
    <name type="synonym">Trichoderma virens</name>
    <dbReference type="NCBI Taxonomy" id="413071"/>
    <lineage>
        <taxon>Eukaryota</taxon>
        <taxon>Fungi</taxon>
        <taxon>Dikarya</taxon>
        <taxon>Ascomycota</taxon>
        <taxon>Pezizomycotina</taxon>
        <taxon>Sordariomycetes</taxon>
        <taxon>Hypocreomycetidae</taxon>
        <taxon>Hypocreales</taxon>
        <taxon>Hypocreaceae</taxon>
        <taxon>Trichoderma</taxon>
    </lineage>
</organism>
<reference evidence="2 3" key="1">
    <citation type="journal article" date="2011" name="Genome Biol.">
        <title>Comparative genome sequence analysis underscores mycoparasitism as the ancestral life style of Trichoderma.</title>
        <authorList>
            <person name="Kubicek C.P."/>
            <person name="Herrera-Estrella A."/>
            <person name="Seidl-Seiboth V."/>
            <person name="Martinez D.A."/>
            <person name="Druzhinina I.S."/>
            <person name="Thon M."/>
            <person name="Zeilinger S."/>
            <person name="Casas-Flores S."/>
            <person name="Horwitz B.A."/>
            <person name="Mukherjee P.K."/>
            <person name="Mukherjee M."/>
            <person name="Kredics L."/>
            <person name="Alcaraz L.D."/>
            <person name="Aerts A."/>
            <person name="Antal Z."/>
            <person name="Atanasova L."/>
            <person name="Cervantes-Badillo M.G."/>
            <person name="Challacombe J."/>
            <person name="Chertkov O."/>
            <person name="McCluskey K."/>
            <person name="Coulpier F."/>
            <person name="Deshpande N."/>
            <person name="von Doehren H."/>
            <person name="Ebbole D.J."/>
            <person name="Esquivel-Naranjo E.U."/>
            <person name="Fekete E."/>
            <person name="Flipphi M."/>
            <person name="Glaser F."/>
            <person name="Gomez-Rodriguez E.Y."/>
            <person name="Gruber S."/>
            <person name="Han C."/>
            <person name="Henrissat B."/>
            <person name="Hermosa R."/>
            <person name="Hernandez-Onate M."/>
            <person name="Karaffa L."/>
            <person name="Kosti I."/>
            <person name="Le Crom S."/>
            <person name="Lindquist E."/>
            <person name="Lucas S."/>
            <person name="Luebeck M."/>
            <person name="Luebeck P.S."/>
            <person name="Margeot A."/>
            <person name="Metz B."/>
            <person name="Misra M."/>
            <person name="Nevalainen H."/>
            <person name="Omann M."/>
            <person name="Packer N."/>
            <person name="Perrone G."/>
            <person name="Uresti-Rivera E.E."/>
            <person name="Salamov A."/>
            <person name="Schmoll M."/>
            <person name="Seiboth B."/>
            <person name="Shapiro H."/>
            <person name="Sukno S."/>
            <person name="Tamayo-Ramos J.A."/>
            <person name="Tisch D."/>
            <person name="Wiest A."/>
            <person name="Wilkinson H.H."/>
            <person name="Zhang M."/>
            <person name="Coutinho P.M."/>
            <person name="Kenerley C.M."/>
            <person name="Monte E."/>
            <person name="Baker S.E."/>
            <person name="Grigoriev I.V."/>
        </authorList>
    </citation>
    <scope>NUCLEOTIDE SEQUENCE [LARGE SCALE GENOMIC DNA]</scope>
    <source>
        <strain evidence="3">Gv29-8 / FGSC 10586</strain>
    </source>
</reference>
<dbReference type="GeneID" id="25789234"/>
<evidence type="ECO:0000256" key="1">
    <source>
        <dbReference type="SAM" id="MobiDB-lite"/>
    </source>
</evidence>
<accession>G9ME89</accession>
<evidence type="ECO:0000313" key="2">
    <source>
        <dbReference type="EMBL" id="EHK27383.1"/>
    </source>
</evidence>
<feature type="compositionally biased region" description="Basic and acidic residues" evidence="1">
    <location>
        <begin position="40"/>
        <end position="52"/>
    </location>
</feature>
<feature type="region of interest" description="Disordered" evidence="1">
    <location>
        <begin position="1"/>
        <end position="52"/>
    </location>
</feature>
<dbReference type="VEuPathDB" id="FungiDB:TRIVIDRAFT_185494"/>
<dbReference type="RefSeq" id="XP_013961585.1">
    <property type="nucleotide sequence ID" value="XM_014106110.1"/>
</dbReference>
<dbReference type="Proteomes" id="UP000007115">
    <property type="component" value="Unassembled WGS sequence"/>
</dbReference>
<name>G9ME89_HYPVG</name>
<keyword evidence="3" id="KW-1185">Reference proteome</keyword>